<gene>
    <name evidence="3" type="ORF">CBM2636_MP10278</name>
</gene>
<name>A0A9Q7UXW2_9BURK</name>
<reference evidence="3 4" key="1">
    <citation type="submission" date="2018-01" db="EMBL/GenBank/DDBJ databases">
        <authorList>
            <person name="Clerissi C."/>
        </authorList>
    </citation>
    <scope>NUCLEOTIDE SEQUENCE [LARGE SCALE GENOMIC DNA]</scope>
    <source>
        <strain evidence="3">Cupriavidus taiwanensis SWF 66322</strain>
        <plasmid evidence="4">cbm2636_mp</plasmid>
    </source>
</reference>
<protein>
    <recommendedName>
        <fullName evidence="5">AAA+ ATPase domain-containing protein</fullName>
    </recommendedName>
</protein>
<organism evidence="3 4">
    <name type="scientific">Cupriavidus taiwanensis</name>
    <dbReference type="NCBI Taxonomy" id="164546"/>
    <lineage>
        <taxon>Bacteria</taxon>
        <taxon>Pseudomonadati</taxon>
        <taxon>Pseudomonadota</taxon>
        <taxon>Betaproteobacteria</taxon>
        <taxon>Burkholderiales</taxon>
        <taxon>Burkholderiaceae</taxon>
        <taxon>Cupriavidus</taxon>
    </lineage>
</organism>
<dbReference type="Gene3D" id="3.40.50.300">
    <property type="entry name" value="P-loop containing nucleotide triphosphate hydrolases"/>
    <property type="match status" value="1"/>
</dbReference>
<feature type="domain" description="Rad50/SbcC-type AAA" evidence="2">
    <location>
        <begin position="323"/>
        <end position="380"/>
    </location>
</feature>
<dbReference type="SUPFAM" id="SSF52540">
    <property type="entry name" value="P-loop containing nucleoside triphosphate hydrolases"/>
    <property type="match status" value="1"/>
</dbReference>
<dbReference type="InterPro" id="IPR003959">
    <property type="entry name" value="ATPase_AAA_core"/>
</dbReference>
<dbReference type="InterPro" id="IPR051396">
    <property type="entry name" value="Bact_Antivir_Def_Nuclease"/>
</dbReference>
<dbReference type="Gene3D" id="1.10.30.50">
    <property type="match status" value="1"/>
</dbReference>
<dbReference type="GO" id="GO:0005524">
    <property type="term" value="F:ATP binding"/>
    <property type="evidence" value="ECO:0007669"/>
    <property type="project" value="InterPro"/>
</dbReference>
<accession>A0A9Q7UXW2</accession>
<evidence type="ECO:0000313" key="3">
    <source>
        <dbReference type="EMBL" id="SPD66642.1"/>
    </source>
</evidence>
<dbReference type="InterPro" id="IPR038729">
    <property type="entry name" value="Rad50/SbcC_AAA"/>
</dbReference>
<dbReference type="Proteomes" id="UP000254259">
    <property type="component" value="Plasmid CBM2636_mp"/>
</dbReference>
<evidence type="ECO:0000259" key="1">
    <source>
        <dbReference type="Pfam" id="PF13304"/>
    </source>
</evidence>
<dbReference type="Pfam" id="PF13304">
    <property type="entry name" value="AAA_21"/>
    <property type="match status" value="1"/>
</dbReference>
<evidence type="ECO:0000259" key="2">
    <source>
        <dbReference type="Pfam" id="PF13476"/>
    </source>
</evidence>
<sequence>MLRIRRKRPDHRFFEVIEPARDRLLRWASRASDERRQRRAPIDHDIFRSGHVVDAVVSDFEGRCAYCEKEIGTSEGIGHYRPLSIAYEAGEDNFADHYAWLAFEWLNLFLICQRCQKAKADHFPVMGGRRAPHLATLDEARSEERPYLIDPTIDNPSTHISYLATGECVSKRNTRKSITTIDIFRLNDEYLVAERRRSIAKALQVWRKSLETRSPLPEGFLLGGSFLGARREVVLRTLGEYGTESLSINRGMALRSHLHTLIDDGDSNEHERLIGAIELLETSDKARLITYQKRERNSLDATTRSSPSVRPVELWSARGVLKSVHVSNFRAIDDARIPFPRLRSTKAGAPCLLLLGENAVGKSTCLSAMALALLGTKQAQKLQLPYHELARSTDRKAWNVWGKESLEVVVEIHDSRQAAVFSYDPVRGRLDGTEDQSTVVLGYGPHRYFASARGRRGAKSAERVRSLFDPSRPLPDPSEWLKELSGRQFDEVTRTIRTILPTGDDDHLVNDRRAGICVLAQGQLTPVSHLSEGYRSIFAMVADMCRSLLDHWRNLETAQGVVLIDEIETHLHPRWKMRVMSSLRQAFPNVQFVATTHDPLCVRGMDAGEVIVLARNEQGGVQLVDDLPDISGMSVEQILTSEYFGLFSTVDPEVHLEIARLAEAELTHDIGEEARALVSKLTVGDSAAAQIIHEALSKYLRERERPLDGLSSRARSDAVAAVFRALRSSRAGR</sequence>
<dbReference type="Pfam" id="PF13476">
    <property type="entry name" value="AAA_23"/>
    <property type="match status" value="1"/>
</dbReference>
<dbReference type="GO" id="GO:0016887">
    <property type="term" value="F:ATP hydrolysis activity"/>
    <property type="evidence" value="ECO:0007669"/>
    <property type="project" value="InterPro"/>
</dbReference>
<evidence type="ECO:0000313" key="4">
    <source>
        <dbReference type="Proteomes" id="UP000254259"/>
    </source>
</evidence>
<geneLocation type="plasmid" evidence="4">
    <name>cbm2636_mp</name>
</geneLocation>
<dbReference type="AlphaFoldDB" id="A0A9Q7UXW2"/>
<dbReference type="PANTHER" id="PTHR43581:SF2">
    <property type="entry name" value="EXCINUCLEASE ATPASE SUBUNIT"/>
    <property type="match status" value="1"/>
</dbReference>
<evidence type="ECO:0008006" key="5">
    <source>
        <dbReference type="Google" id="ProtNLM"/>
    </source>
</evidence>
<feature type="domain" description="ATPase AAA-type core" evidence="1">
    <location>
        <begin position="503"/>
        <end position="600"/>
    </location>
</feature>
<dbReference type="InterPro" id="IPR027417">
    <property type="entry name" value="P-loop_NTPase"/>
</dbReference>
<dbReference type="PANTHER" id="PTHR43581">
    <property type="entry name" value="ATP/GTP PHOSPHATASE"/>
    <property type="match status" value="1"/>
</dbReference>
<dbReference type="GO" id="GO:0006302">
    <property type="term" value="P:double-strand break repair"/>
    <property type="evidence" value="ECO:0007669"/>
    <property type="project" value="InterPro"/>
</dbReference>
<proteinExistence type="predicted"/>
<dbReference type="EMBL" id="LT984814">
    <property type="protein sequence ID" value="SPD66642.1"/>
    <property type="molecule type" value="Genomic_DNA"/>
</dbReference>
<keyword evidence="3" id="KW-0614">Plasmid</keyword>